<feature type="domain" description="FtsK" evidence="7">
    <location>
        <begin position="815"/>
        <end position="997"/>
    </location>
</feature>
<evidence type="ECO:0000313" key="8">
    <source>
        <dbReference type="EMBL" id="AFC27323.1"/>
    </source>
</evidence>
<feature type="coiled-coil region" evidence="5">
    <location>
        <begin position="96"/>
        <end position="123"/>
    </location>
</feature>
<sequence length="1356" mass="150335">MQRPQYFQRSPRIKKGIPYGTVEVHRPPAPPAPPKLSLISMLLPAGMTAASVLLLVMLNPNQNSSYLVVQLISMSTMAVSYLVPFLTHLSNKREYKREKAERESKYEAQLESHRKELEKVRELQKSVMLDTDPPPEECVRRIREWSGEVWNRSPQEEDFLHLRLGVGDQPFCIRIKAPEQDGYEKEPLIEASQKLDDDYRTVSHVPVQLPVFESKVIGIVGDRQAAENMVRVLALQLAAHHAPDEVKVGAFFGEEEARRWEWMRWLPHTWDDDRKTRYLAKDMSTTRQALDALYHVLHPRKLASSPGREAEMKLPAWVFFLSDIRPMEDEPLVHLLLREAEALSACTFILSDRRETLPKECGMILEVTLGEGRLLETASGQSGVTGRERYFIPDRITLEQADEAARLLAPYRLRKSAAGELPRVLTLYDMFGVRETGELSAAAHWSKNRYPDTLPVTVGVRAGGKPVQLNIHDKIERRGHGPHGLIAGTTGSGKSEVIQSLIASLALQFHPHELAFMLIDYKGGGMSNTFALLPHLIASITNLEGKGVMDRAQVSLKAELARRQRILNAAGNLQHIDEYYRSPYRDKEPLPHLVIVIDEFAELKKEQPDFMSELISIAAIGRTLGVHLILATQKPAGVVDDKIWSNARFRICLRVQDEADSRDMLRVPDAARISNPGRGYFQVGSNEVFELVQFAWSGAPYRPEAAAAAVEAEAYTVALNGTRHRCAAPAAASRAGDRLDERKQLQVFIDYLAETARAEGIEPLPGPWTPPLPAELFLGDLRDGSSGWNGAGWQPAEGWLQPALGLIDDLANQVQRPLCFPLEEGHLLIYGMPGTGKTTMLQTLLLGLASEHHPEDVQFYVLDFGRMLKDFDPLPHTGAVIQQEEAEKVRRLFRFLAGQLDQRKQLFSEAGVKSLETYRKVTGSAMPALFTVMDGYLSFKDSYPDEHDRWEALLREGASLGLYFVVTANRVSDMFDKIRSNFPLAFSFELADPSDYYFAVGRPVRPLSQAPEGRGLLKGAVPPLEGQIALPAGGADEFERTRAIRETVKRMSEAWNGPRAFRIPVLPEIVSLGALLDGEYGGAADGGAADRPGAKEAVLRVPVGLETEELTLFCPDLRDGPVFVVGSRMEGGKTALLSSWVLALAGANRPEALQLVLADFRRTPSGLYALRQLPHVTGCAVDEDSLLTLLGPLREELERRKFLLQSEGDGAVGASFPAIVLAIDDGEAVARQIGMSYELQGHLEWILKQARGLGVYILFGCIPAEIGNCFDSWTGPVKSAQTGFLLGTTESADLNLFNLKLPYAETGKSLPSGEGFYVRRRHAPFKGALPFTGGAGPEEWVRRITESVGPMTGRMS</sequence>
<dbReference type="InterPro" id="IPR023839">
    <property type="entry name" value="Firmicutes_EssC_C"/>
</dbReference>
<keyword evidence="5" id="KW-0175">Coiled coil</keyword>
<dbReference type="InterPro" id="IPR027417">
    <property type="entry name" value="P-loop_NTPase"/>
</dbReference>
<evidence type="ECO:0000256" key="3">
    <source>
        <dbReference type="ARBA" id="ARBA00022840"/>
    </source>
</evidence>
<evidence type="ECO:0000256" key="6">
    <source>
        <dbReference type="SAM" id="Phobius"/>
    </source>
</evidence>
<dbReference type="InterPro" id="IPR050206">
    <property type="entry name" value="FtsK/SpoIIIE/SftA"/>
</dbReference>
<feature type="binding site" evidence="4">
    <location>
        <begin position="488"/>
        <end position="495"/>
    </location>
    <ligand>
        <name>ATP</name>
        <dbReference type="ChEBI" id="CHEBI:30616"/>
    </ligand>
</feature>
<evidence type="ECO:0000259" key="7">
    <source>
        <dbReference type="PROSITE" id="PS50901"/>
    </source>
</evidence>
<feature type="transmembrane region" description="Helical" evidence="6">
    <location>
        <begin position="65"/>
        <end position="86"/>
    </location>
</feature>
<protein>
    <submittedName>
        <fullName evidence="8">FtsK/SpoIIIE family protein</fullName>
    </submittedName>
</protein>
<dbReference type="RefSeq" id="WP_014368243.1">
    <property type="nucleotide sequence ID" value="NC_016935.1"/>
</dbReference>
<evidence type="ECO:0000313" key="9">
    <source>
        <dbReference type="Proteomes" id="UP000007523"/>
    </source>
</evidence>
<feature type="domain" description="FtsK" evidence="7">
    <location>
        <begin position="1107"/>
        <end position="1295"/>
    </location>
</feature>
<dbReference type="PANTHER" id="PTHR22683:SF1">
    <property type="entry name" value="TYPE VII SECRETION SYSTEM PROTEIN ESSC"/>
    <property type="match status" value="1"/>
</dbReference>
<keyword evidence="6" id="KW-0812">Transmembrane</keyword>
<accession>H6NRP1</accession>
<keyword evidence="9" id="KW-1185">Reference proteome</keyword>
<dbReference type="PANTHER" id="PTHR22683">
    <property type="entry name" value="SPORULATION PROTEIN RELATED"/>
    <property type="match status" value="1"/>
</dbReference>
<dbReference type="GO" id="GO:0005524">
    <property type="term" value="F:ATP binding"/>
    <property type="evidence" value="ECO:0007669"/>
    <property type="project" value="UniProtKB-UniRule"/>
</dbReference>
<dbReference type="Gene3D" id="3.40.50.300">
    <property type="entry name" value="P-loop containing nucleotide triphosphate hydrolases"/>
    <property type="match status" value="3"/>
</dbReference>
<reference evidence="8 9" key="1">
    <citation type="journal article" date="2012" name="J. Bacteriol.">
        <title>Complete Genome Sequence of Paenibacillus mucilaginosus 3016, a Bacterium Functional as Microbial Fertilizer.</title>
        <authorList>
            <person name="Ma M."/>
            <person name="Wang Z."/>
            <person name="Li L."/>
            <person name="Jiang X."/>
            <person name="Guan D."/>
            <person name="Cao F."/>
            <person name="Chen H."/>
            <person name="Wang X."/>
            <person name="Shen D."/>
            <person name="Du B."/>
            <person name="Li J."/>
        </authorList>
    </citation>
    <scope>NUCLEOTIDE SEQUENCE [LARGE SCALE GENOMIC DNA]</scope>
    <source>
        <strain evidence="8 9">3016</strain>
    </source>
</reference>
<dbReference type="PROSITE" id="PS50901">
    <property type="entry name" value="FTSK"/>
    <property type="match status" value="3"/>
</dbReference>
<evidence type="ECO:0000256" key="2">
    <source>
        <dbReference type="ARBA" id="ARBA00022741"/>
    </source>
</evidence>
<dbReference type="HOGENOM" id="CLU_003134_2_1_9"/>
<evidence type="ECO:0000256" key="4">
    <source>
        <dbReference type="PROSITE-ProRule" id="PRU00289"/>
    </source>
</evidence>
<keyword evidence="2 4" id="KW-0547">Nucleotide-binding</keyword>
<dbReference type="Proteomes" id="UP000007523">
    <property type="component" value="Chromosome"/>
</dbReference>
<dbReference type="InterPro" id="IPR003593">
    <property type="entry name" value="AAA+_ATPase"/>
</dbReference>
<gene>
    <name evidence="8" type="ORF">PM3016_347</name>
</gene>
<name>H6NRP1_9BACL</name>
<dbReference type="SMART" id="SM00382">
    <property type="entry name" value="AAA"/>
    <property type="match status" value="2"/>
</dbReference>
<keyword evidence="6" id="KW-1133">Transmembrane helix</keyword>
<dbReference type="Pfam" id="PF01580">
    <property type="entry name" value="FtsK_SpoIIIE"/>
    <property type="match status" value="2"/>
</dbReference>
<keyword evidence="3 4" id="KW-0067">ATP-binding</keyword>
<evidence type="ECO:0000256" key="5">
    <source>
        <dbReference type="SAM" id="Coils"/>
    </source>
</evidence>
<keyword evidence="1" id="KW-0677">Repeat</keyword>
<keyword evidence="6" id="KW-0472">Membrane</keyword>
<dbReference type="InterPro" id="IPR002543">
    <property type="entry name" value="FtsK_dom"/>
</dbReference>
<dbReference type="EMBL" id="CP003235">
    <property type="protein sequence ID" value="AFC27323.1"/>
    <property type="molecule type" value="Genomic_DNA"/>
</dbReference>
<dbReference type="SUPFAM" id="SSF52540">
    <property type="entry name" value="P-loop containing nucleoside triphosphate hydrolases"/>
    <property type="match status" value="2"/>
</dbReference>
<dbReference type="KEGG" id="pmq:PM3016_347"/>
<feature type="domain" description="FtsK" evidence="7">
    <location>
        <begin position="464"/>
        <end position="662"/>
    </location>
</feature>
<proteinExistence type="predicted"/>
<evidence type="ECO:0000256" key="1">
    <source>
        <dbReference type="ARBA" id="ARBA00022737"/>
    </source>
</evidence>
<feature type="binding site" evidence="4">
    <location>
        <begin position="831"/>
        <end position="838"/>
    </location>
    <ligand>
        <name>ATP</name>
        <dbReference type="ChEBI" id="CHEBI:30616"/>
    </ligand>
</feature>
<organism evidence="8 9">
    <name type="scientific">Paenibacillus mucilaginosus 3016</name>
    <dbReference type="NCBI Taxonomy" id="1116391"/>
    <lineage>
        <taxon>Bacteria</taxon>
        <taxon>Bacillati</taxon>
        <taxon>Bacillota</taxon>
        <taxon>Bacilli</taxon>
        <taxon>Bacillales</taxon>
        <taxon>Paenibacillaceae</taxon>
        <taxon>Paenibacillus</taxon>
    </lineage>
</organism>
<feature type="binding site" evidence="4">
    <location>
        <begin position="1127"/>
        <end position="1134"/>
    </location>
    <ligand>
        <name>ATP</name>
        <dbReference type="ChEBI" id="CHEBI:30616"/>
    </ligand>
</feature>
<feature type="transmembrane region" description="Helical" evidence="6">
    <location>
        <begin position="36"/>
        <end position="58"/>
    </location>
</feature>
<dbReference type="CDD" id="cd01127">
    <property type="entry name" value="TrwB_TraG_TraD_VirD4"/>
    <property type="match status" value="1"/>
</dbReference>
<dbReference type="GO" id="GO:0016020">
    <property type="term" value="C:membrane"/>
    <property type="evidence" value="ECO:0007669"/>
    <property type="project" value="UniProtKB-SubCell"/>
</dbReference>
<dbReference type="GO" id="GO:0003677">
    <property type="term" value="F:DNA binding"/>
    <property type="evidence" value="ECO:0007669"/>
    <property type="project" value="InterPro"/>
</dbReference>
<dbReference type="STRING" id="1116391.PM3016_347"/>
<dbReference type="NCBIfam" id="TIGR03928">
    <property type="entry name" value="T7_EssCb_Firm"/>
    <property type="match status" value="1"/>
</dbReference>